<reference evidence="1 2" key="1">
    <citation type="submission" date="2017-01" db="EMBL/GenBank/DDBJ databases">
        <authorList>
            <person name="Mah S.A."/>
            <person name="Swanson W.J."/>
            <person name="Moy G.W."/>
            <person name="Vacquier V.D."/>
        </authorList>
    </citation>
    <scope>NUCLEOTIDE SEQUENCE [LARGE SCALE GENOMIC DNA]</scope>
    <source>
        <strain evidence="1 2">GSMNP</strain>
    </source>
</reference>
<dbReference type="AlphaFoldDB" id="A0A1R1X0H6"/>
<evidence type="ECO:0000313" key="2">
    <source>
        <dbReference type="Proteomes" id="UP000187283"/>
    </source>
</evidence>
<accession>A0A1R1X0H6</accession>
<protein>
    <submittedName>
        <fullName evidence="1">Uncharacterized protein</fullName>
    </submittedName>
</protein>
<evidence type="ECO:0000313" key="1">
    <source>
        <dbReference type="EMBL" id="OMJ08125.1"/>
    </source>
</evidence>
<dbReference type="Proteomes" id="UP000187283">
    <property type="component" value="Unassembled WGS sequence"/>
</dbReference>
<comment type="caution">
    <text evidence="1">The sequence shown here is derived from an EMBL/GenBank/DDBJ whole genome shotgun (WGS) entry which is preliminary data.</text>
</comment>
<name>A0A1R1X0H6_9FUNG</name>
<keyword evidence="2" id="KW-1185">Reference proteome</keyword>
<proteinExistence type="predicted"/>
<gene>
    <name evidence="1" type="ORF">AYI70_g11749</name>
</gene>
<dbReference type="EMBL" id="LSSN01005875">
    <property type="protein sequence ID" value="OMJ08125.1"/>
    <property type="molecule type" value="Genomic_DNA"/>
</dbReference>
<organism evidence="1 2">
    <name type="scientific">Smittium culicis</name>
    <dbReference type="NCBI Taxonomy" id="133412"/>
    <lineage>
        <taxon>Eukaryota</taxon>
        <taxon>Fungi</taxon>
        <taxon>Fungi incertae sedis</taxon>
        <taxon>Zoopagomycota</taxon>
        <taxon>Kickxellomycotina</taxon>
        <taxon>Harpellomycetes</taxon>
        <taxon>Harpellales</taxon>
        <taxon>Legeriomycetaceae</taxon>
        <taxon>Smittium</taxon>
    </lineage>
</organism>
<dbReference type="OrthoDB" id="10253409at2759"/>
<sequence>MSSSSLLKIPKNWDKPTCEFLVKIVSITSVPLDNSSFWLKDVMNIKNLLDKEYASTSEDSTMFLYNLCLQLSNLLKLIKS</sequence>